<accession>A0A1Y0I581</accession>
<dbReference type="NCBIfam" id="TIGR00419">
    <property type="entry name" value="tim"/>
    <property type="match status" value="1"/>
</dbReference>
<evidence type="ECO:0000256" key="5">
    <source>
        <dbReference type="ARBA" id="ARBA00022490"/>
    </source>
</evidence>
<dbReference type="InterPro" id="IPR000652">
    <property type="entry name" value="Triosephosphate_isomerase"/>
</dbReference>
<comment type="subcellular location">
    <subcellularLocation>
        <location evidence="8 9">Cytoplasm</location>
    </subcellularLocation>
</comment>
<comment type="subunit">
    <text evidence="8 9">Homodimer.</text>
</comment>
<keyword evidence="11" id="KW-1185">Reference proteome</keyword>
<evidence type="ECO:0000256" key="8">
    <source>
        <dbReference type="HAMAP-Rule" id="MF_00147"/>
    </source>
</evidence>
<dbReference type="OrthoDB" id="9809429at2"/>
<dbReference type="Pfam" id="PF00121">
    <property type="entry name" value="TIM"/>
    <property type="match status" value="1"/>
</dbReference>
<dbReference type="UniPathway" id="UPA00138"/>
<dbReference type="GO" id="GO:0019563">
    <property type="term" value="P:glycerol catabolic process"/>
    <property type="evidence" value="ECO:0007669"/>
    <property type="project" value="TreeGrafter"/>
</dbReference>
<gene>
    <name evidence="8" type="primary">tpiA</name>
    <name evidence="10" type="ORF">OLMES_1495</name>
</gene>
<comment type="pathway">
    <text evidence="8 9">Carbohydrate biosynthesis; gluconeogenesis.</text>
</comment>
<comment type="pathway">
    <text evidence="1 8 9">Carbohydrate degradation; glycolysis; D-glyceraldehyde 3-phosphate from glycerone phosphate: step 1/1.</text>
</comment>
<evidence type="ECO:0000256" key="2">
    <source>
        <dbReference type="ARBA" id="ARBA00004939"/>
    </source>
</evidence>
<sequence>MRKKLVAANWKLNGSPEFVDSMMFELAKVKCDTVDCAVFPPFVFIPQVKSALPAGWQLGAQNVSLYEQGAFTGEVAADMVVACGGSLALVGHSERRSLFAETDAEVAKKVAVALKSGMDVVLCVGESLAERNSDETMAVIQRQLEAGFSLVSPEDVSRVCVAYEPVWAIGTGVTATPEQAQEVHHNIRALLRVLQPGAESAVRIIYGGSVKAANVSDLFVMPDIDGALVGGASLDAKEFSAICEAAR</sequence>
<evidence type="ECO:0000313" key="11">
    <source>
        <dbReference type="Proteomes" id="UP000196027"/>
    </source>
</evidence>
<evidence type="ECO:0000256" key="1">
    <source>
        <dbReference type="ARBA" id="ARBA00004680"/>
    </source>
</evidence>
<dbReference type="InterPro" id="IPR020861">
    <property type="entry name" value="Triosephosphate_isomerase_AS"/>
</dbReference>
<feature type="active site" description="Electrophile" evidence="8">
    <location>
        <position position="92"/>
    </location>
</feature>
<dbReference type="GO" id="GO:0005829">
    <property type="term" value="C:cytosol"/>
    <property type="evidence" value="ECO:0007669"/>
    <property type="project" value="TreeGrafter"/>
</dbReference>
<dbReference type="FunFam" id="3.20.20.70:FF:000016">
    <property type="entry name" value="Triosephosphate isomerase"/>
    <property type="match status" value="1"/>
</dbReference>
<evidence type="ECO:0000256" key="4">
    <source>
        <dbReference type="ARBA" id="ARBA00022432"/>
    </source>
</evidence>
<feature type="active site" description="Proton acceptor" evidence="8">
    <location>
        <position position="164"/>
    </location>
</feature>
<evidence type="ECO:0000256" key="3">
    <source>
        <dbReference type="ARBA" id="ARBA00007422"/>
    </source>
</evidence>
<evidence type="ECO:0000256" key="6">
    <source>
        <dbReference type="ARBA" id="ARBA00023152"/>
    </source>
</evidence>
<dbReference type="GO" id="GO:0004807">
    <property type="term" value="F:triose-phosphate isomerase activity"/>
    <property type="evidence" value="ECO:0007669"/>
    <property type="project" value="UniProtKB-UniRule"/>
</dbReference>
<feature type="binding site" evidence="8">
    <location>
        <position position="209"/>
    </location>
    <ligand>
        <name>substrate</name>
    </ligand>
</feature>
<comment type="catalytic activity">
    <reaction evidence="8 9">
        <text>D-glyceraldehyde 3-phosphate = dihydroxyacetone phosphate</text>
        <dbReference type="Rhea" id="RHEA:18585"/>
        <dbReference type="ChEBI" id="CHEBI:57642"/>
        <dbReference type="ChEBI" id="CHEBI:59776"/>
        <dbReference type="EC" id="5.3.1.1"/>
    </reaction>
</comment>
<dbReference type="InterPro" id="IPR035990">
    <property type="entry name" value="TIM_sf"/>
</dbReference>
<comment type="similarity">
    <text evidence="3 8 9">Belongs to the triosephosphate isomerase family.</text>
</comment>
<dbReference type="EC" id="5.3.1.1" evidence="8 9"/>
<dbReference type="RefSeq" id="WP_087460659.1">
    <property type="nucleotide sequence ID" value="NZ_CP021425.1"/>
</dbReference>
<name>A0A1Y0I581_9GAMM</name>
<dbReference type="KEGG" id="ome:OLMES_1495"/>
<evidence type="ECO:0000256" key="7">
    <source>
        <dbReference type="ARBA" id="ARBA00023235"/>
    </source>
</evidence>
<dbReference type="PROSITE" id="PS51440">
    <property type="entry name" value="TIM_2"/>
    <property type="match status" value="1"/>
</dbReference>
<dbReference type="GO" id="GO:0046166">
    <property type="term" value="P:glyceraldehyde-3-phosphate biosynthetic process"/>
    <property type="evidence" value="ECO:0007669"/>
    <property type="project" value="TreeGrafter"/>
</dbReference>
<dbReference type="SUPFAM" id="SSF51351">
    <property type="entry name" value="Triosephosphate isomerase (TIM)"/>
    <property type="match status" value="1"/>
</dbReference>
<keyword evidence="6 8" id="KW-0324">Glycolysis</keyword>
<dbReference type="Gene3D" id="3.20.20.70">
    <property type="entry name" value="Aldolase class I"/>
    <property type="match status" value="1"/>
</dbReference>
<organism evidence="10 11">
    <name type="scientific">Oleiphilus messinensis</name>
    <dbReference type="NCBI Taxonomy" id="141451"/>
    <lineage>
        <taxon>Bacteria</taxon>
        <taxon>Pseudomonadati</taxon>
        <taxon>Pseudomonadota</taxon>
        <taxon>Gammaproteobacteria</taxon>
        <taxon>Oceanospirillales</taxon>
        <taxon>Oleiphilaceae</taxon>
        <taxon>Oleiphilus</taxon>
    </lineage>
</organism>
<dbReference type="AlphaFoldDB" id="A0A1Y0I581"/>
<evidence type="ECO:0000256" key="9">
    <source>
        <dbReference type="RuleBase" id="RU363013"/>
    </source>
</evidence>
<dbReference type="UniPathway" id="UPA00109">
    <property type="reaction ID" value="UER00189"/>
</dbReference>
<keyword evidence="7 8" id="KW-0413">Isomerase</keyword>
<dbReference type="PANTHER" id="PTHR21139">
    <property type="entry name" value="TRIOSEPHOSPHATE ISOMERASE"/>
    <property type="match status" value="1"/>
</dbReference>
<dbReference type="GO" id="GO:0006094">
    <property type="term" value="P:gluconeogenesis"/>
    <property type="evidence" value="ECO:0007669"/>
    <property type="project" value="UniProtKB-UniRule"/>
</dbReference>
<evidence type="ECO:0000313" key="10">
    <source>
        <dbReference type="EMBL" id="ARU55571.1"/>
    </source>
</evidence>
<dbReference type="CDD" id="cd00311">
    <property type="entry name" value="TIM"/>
    <property type="match status" value="1"/>
</dbReference>
<feature type="binding site" evidence="8">
    <location>
        <position position="170"/>
    </location>
    <ligand>
        <name>substrate</name>
    </ligand>
</feature>
<dbReference type="HAMAP" id="MF_00147_B">
    <property type="entry name" value="TIM_B"/>
    <property type="match status" value="1"/>
</dbReference>
<protein>
    <recommendedName>
        <fullName evidence="8 9">Triosephosphate isomerase</fullName>
        <shortName evidence="8">TIM</shortName>
        <shortName evidence="8">TPI</shortName>
        <ecNumber evidence="8 9">5.3.1.1</ecNumber>
    </recommendedName>
    <alternativeName>
        <fullName evidence="8">Triose-phosphate isomerase</fullName>
    </alternativeName>
</protein>
<feature type="binding site" evidence="8">
    <location>
        <begin position="230"/>
        <end position="231"/>
    </location>
    <ligand>
        <name>substrate</name>
    </ligand>
</feature>
<dbReference type="InterPro" id="IPR013785">
    <property type="entry name" value="Aldolase_TIM"/>
</dbReference>
<keyword evidence="4 8" id="KW-0312">Gluconeogenesis</keyword>
<dbReference type="PROSITE" id="PS00171">
    <property type="entry name" value="TIM_1"/>
    <property type="match status" value="1"/>
</dbReference>
<comment type="function">
    <text evidence="8">Involved in the gluconeogenesis. Catalyzes stereospecifically the conversion of dihydroxyacetone phosphate (DHAP) to D-glyceraldehyde-3-phosphate (G3P).</text>
</comment>
<dbReference type="InterPro" id="IPR022896">
    <property type="entry name" value="TrioseP_Isoase_bac/euk"/>
</dbReference>
<dbReference type="EMBL" id="CP021425">
    <property type="protein sequence ID" value="ARU55571.1"/>
    <property type="molecule type" value="Genomic_DNA"/>
</dbReference>
<dbReference type="Proteomes" id="UP000196027">
    <property type="component" value="Chromosome"/>
</dbReference>
<keyword evidence="5 8" id="KW-0963">Cytoplasm</keyword>
<proteinExistence type="inferred from homology"/>
<feature type="binding site" evidence="8">
    <location>
        <begin position="9"/>
        <end position="11"/>
    </location>
    <ligand>
        <name>substrate</name>
    </ligand>
</feature>
<dbReference type="GO" id="GO:0006096">
    <property type="term" value="P:glycolytic process"/>
    <property type="evidence" value="ECO:0007669"/>
    <property type="project" value="UniProtKB-UniRule"/>
</dbReference>
<dbReference type="PANTHER" id="PTHR21139:SF42">
    <property type="entry name" value="TRIOSEPHOSPHATE ISOMERASE"/>
    <property type="match status" value="1"/>
</dbReference>
<reference evidence="10 11" key="1">
    <citation type="submission" date="2017-05" db="EMBL/GenBank/DDBJ databases">
        <title>Genomic insights into alkan degradation activity of Oleiphilus messinensis.</title>
        <authorList>
            <person name="Kozyavkin S.A."/>
            <person name="Slesarev A.I."/>
            <person name="Golyshin P.N."/>
            <person name="Korzhenkov A."/>
            <person name="Golyshina O.N."/>
            <person name="Toshchakov S.V."/>
        </authorList>
    </citation>
    <scope>NUCLEOTIDE SEQUENCE [LARGE SCALE GENOMIC DNA]</scope>
    <source>
        <strain evidence="10 11">ME102</strain>
    </source>
</reference>
<comment type="pathway">
    <text evidence="2">Carbohydrate metabolism; erythritol degradation.</text>
</comment>